<accession>A0A3Q7I2K6</accession>
<sequence>MEKQEVPANPNRGDLGYGAQCQPLLKIKKIPPSLVPMGYLHSIQCRLGKARSTRNTANRAKLKMLHHIGNFEGRSVKLRNKL</sequence>
<reference evidence="1" key="1">
    <citation type="journal article" date="2012" name="Nature">
        <title>The tomato genome sequence provides insights into fleshy fruit evolution.</title>
        <authorList>
            <consortium name="Tomato Genome Consortium"/>
        </authorList>
    </citation>
    <scope>NUCLEOTIDE SEQUENCE [LARGE SCALE GENOMIC DNA]</scope>
    <source>
        <strain evidence="1">cv. Heinz 1706</strain>
    </source>
</reference>
<dbReference type="AlphaFoldDB" id="A0A3Q7I2K6"/>
<dbReference type="Proteomes" id="UP000004994">
    <property type="component" value="Chromosome 9"/>
</dbReference>
<dbReference type="Gramene" id="Solyc09g031975.1.1">
    <property type="protein sequence ID" value="Solyc09g031975.1.1"/>
    <property type="gene ID" value="Solyc09g031975.1"/>
</dbReference>
<reference evidence="1" key="2">
    <citation type="submission" date="2019-01" db="UniProtKB">
        <authorList>
            <consortium name="EnsemblPlants"/>
        </authorList>
    </citation>
    <scope>IDENTIFICATION</scope>
    <source>
        <strain evidence="1">cv. Heinz 1706</strain>
    </source>
</reference>
<proteinExistence type="predicted"/>
<evidence type="ECO:0000313" key="1">
    <source>
        <dbReference type="EnsemblPlants" id="Solyc09g031975.1.1"/>
    </source>
</evidence>
<dbReference type="EnsemblPlants" id="Solyc09g031975.1.1">
    <property type="protein sequence ID" value="Solyc09g031975.1.1"/>
    <property type="gene ID" value="Solyc09g031975.1"/>
</dbReference>
<evidence type="ECO:0000313" key="2">
    <source>
        <dbReference type="Proteomes" id="UP000004994"/>
    </source>
</evidence>
<name>A0A3Q7I2K6_SOLLC</name>
<protein>
    <submittedName>
        <fullName evidence="1">Uncharacterized protein</fullName>
    </submittedName>
</protein>
<organism evidence="1">
    <name type="scientific">Solanum lycopersicum</name>
    <name type="common">Tomato</name>
    <name type="synonym">Lycopersicon esculentum</name>
    <dbReference type="NCBI Taxonomy" id="4081"/>
    <lineage>
        <taxon>Eukaryota</taxon>
        <taxon>Viridiplantae</taxon>
        <taxon>Streptophyta</taxon>
        <taxon>Embryophyta</taxon>
        <taxon>Tracheophyta</taxon>
        <taxon>Spermatophyta</taxon>
        <taxon>Magnoliopsida</taxon>
        <taxon>eudicotyledons</taxon>
        <taxon>Gunneridae</taxon>
        <taxon>Pentapetalae</taxon>
        <taxon>asterids</taxon>
        <taxon>lamiids</taxon>
        <taxon>Solanales</taxon>
        <taxon>Solanaceae</taxon>
        <taxon>Solanoideae</taxon>
        <taxon>Solaneae</taxon>
        <taxon>Solanum</taxon>
        <taxon>Solanum subgen. Lycopersicon</taxon>
    </lineage>
</organism>
<dbReference type="InParanoid" id="A0A3Q7I2K6"/>
<keyword evidence="2" id="KW-1185">Reference proteome</keyword>